<dbReference type="EMBL" id="JAKQYM010000007">
    <property type="protein sequence ID" value="MCI2229625.1"/>
    <property type="molecule type" value="Genomic_DNA"/>
</dbReference>
<accession>A0A9X1VP01</accession>
<dbReference type="Proteomes" id="UP001139369">
    <property type="component" value="Unassembled WGS sequence"/>
</dbReference>
<proteinExistence type="predicted"/>
<gene>
    <name evidence="2" type="ORF">MC378_10655</name>
</gene>
<keyword evidence="3" id="KW-1185">Reference proteome</keyword>
<name>A0A9X1VP01_9FLAO</name>
<sequence>MKKLLLSLFVVAITFTTTAQKKPKASPYSKIIQTVGFTDVTVEFSRPGMKGRAIFGDLVPYGKVWRTGANENTKITFSKDVTVGGKKLKAGTYALYTIPNKESWDVIFYSDATNWGNPKKWDESKVALKVSAQVQEMPVKIETFTITFDDLKNTSAALGLLWENVYVGVQFDVE</sequence>
<evidence type="ECO:0000256" key="1">
    <source>
        <dbReference type="SAM" id="SignalP"/>
    </source>
</evidence>
<reference evidence="2" key="1">
    <citation type="submission" date="2022-02" db="EMBL/GenBank/DDBJ databases">
        <title>Polaribacter sp. MSW13, isolated from seawater.</title>
        <authorList>
            <person name="Kristyanto S."/>
            <person name="Jung J."/>
            <person name="Jeon C.O."/>
        </authorList>
    </citation>
    <scope>NUCLEOTIDE SEQUENCE</scope>
    <source>
        <strain evidence="2">MSW13</strain>
    </source>
</reference>
<evidence type="ECO:0000313" key="2">
    <source>
        <dbReference type="EMBL" id="MCI2229625.1"/>
    </source>
</evidence>
<comment type="caution">
    <text evidence="2">The sequence shown here is derived from an EMBL/GenBank/DDBJ whole genome shotgun (WGS) entry which is preliminary data.</text>
</comment>
<dbReference type="AlphaFoldDB" id="A0A9X1VP01"/>
<organism evidence="2 3">
    <name type="scientific">Polaribacter marinus</name>
    <dbReference type="NCBI Taxonomy" id="2916838"/>
    <lineage>
        <taxon>Bacteria</taxon>
        <taxon>Pseudomonadati</taxon>
        <taxon>Bacteroidota</taxon>
        <taxon>Flavobacteriia</taxon>
        <taxon>Flavobacteriales</taxon>
        <taxon>Flavobacteriaceae</taxon>
    </lineage>
</organism>
<feature type="signal peptide" evidence="1">
    <location>
        <begin position="1"/>
        <end position="21"/>
    </location>
</feature>
<dbReference type="RefSeq" id="WP_242178751.1">
    <property type="nucleotide sequence ID" value="NZ_JAKQYM010000007.1"/>
</dbReference>
<protein>
    <submittedName>
        <fullName evidence="2">DUF2911 domain-containing protein</fullName>
    </submittedName>
</protein>
<feature type="chain" id="PRO_5040761223" evidence="1">
    <location>
        <begin position="22"/>
        <end position="174"/>
    </location>
</feature>
<dbReference type="InterPro" id="IPR021314">
    <property type="entry name" value="DUF2911"/>
</dbReference>
<evidence type="ECO:0000313" key="3">
    <source>
        <dbReference type="Proteomes" id="UP001139369"/>
    </source>
</evidence>
<keyword evidence="1" id="KW-0732">Signal</keyword>
<dbReference type="Pfam" id="PF11138">
    <property type="entry name" value="DUF2911"/>
    <property type="match status" value="1"/>
</dbReference>